<dbReference type="GO" id="GO:0019284">
    <property type="term" value="P:L-methionine salvage from S-adenosylmethionine"/>
    <property type="evidence" value="ECO:0007669"/>
    <property type="project" value="TreeGrafter"/>
</dbReference>
<dbReference type="GO" id="GO:0008930">
    <property type="term" value="F:methylthioadenosine nucleosidase activity"/>
    <property type="evidence" value="ECO:0007669"/>
    <property type="project" value="TreeGrafter"/>
</dbReference>
<dbReference type="Gene3D" id="3.40.50.1580">
    <property type="entry name" value="Nucleoside phosphorylase domain"/>
    <property type="match status" value="1"/>
</dbReference>
<name>D7C1D4_STRBB</name>
<dbReference type="KEGG" id="sbh:SBI_04915"/>
<dbReference type="HOGENOM" id="CLU_031248_3_0_11"/>
<dbReference type="EC" id="3.2.2.26" evidence="1 2"/>
<comment type="catalytic activity">
    <reaction evidence="1">
        <text>futalosine + H2O = dehypoxanthine futalosine + hypoxanthine</text>
        <dbReference type="Rhea" id="RHEA:25904"/>
        <dbReference type="ChEBI" id="CHEBI:15377"/>
        <dbReference type="ChEBI" id="CHEBI:17368"/>
        <dbReference type="ChEBI" id="CHEBI:58863"/>
        <dbReference type="ChEBI" id="CHEBI:58864"/>
        <dbReference type="EC" id="3.2.2.26"/>
    </reaction>
</comment>
<dbReference type="EMBL" id="CP002047">
    <property type="protein sequence ID" value="ADI08035.1"/>
    <property type="molecule type" value="Genomic_DNA"/>
</dbReference>
<dbReference type="CDD" id="cd17766">
    <property type="entry name" value="futalosine_nucleosidase_MqnB"/>
    <property type="match status" value="1"/>
</dbReference>
<dbReference type="GO" id="GO:0005829">
    <property type="term" value="C:cytosol"/>
    <property type="evidence" value="ECO:0007669"/>
    <property type="project" value="TreeGrafter"/>
</dbReference>
<dbReference type="PANTHER" id="PTHR46832:SF2">
    <property type="entry name" value="FUTALOSINE HYDROLASE"/>
    <property type="match status" value="1"/>
</dbReference>
<organism evidence="3 4">
    <name type="scientific">Streptomyces bingchenggensis (strain BCW-1)</name>
    <dbReference type="NCBI Taxonomy" id="749414"/>
    <lineage>
        <taxon>Bacteria</taxon>
        <taxon>Bacillati</taxon>
        <taxon>Actinomycetota</taxon>
        <taxon>Actinomycetes</taxon>
        <taxon>Kitasatosporales</taxon>
        <taxon>Streptomycetaceae</taxon>
        <taxon>Streptomyces</taxon>
    </lineage>
</organism>
<comment type="similarity">
    <text evidence="1">Belongs to the PNP/UDP phosphorylase family. Futalosine hydrolase subfamily.</text>
</comment>
<dbReference type="RefSeq" id="WP_014177504.1">
    <property type="nucleotide sequence ID" value="NC_016582.1"/>
</dbReference>
<dbReference type="HAMAP" id="MF_00991">
    <property type="entry name" value="MqnB"/>
    <property type="match status" value="1"/>
</dbReference>
<comment type="function">
    <text evidence="1">Catalyzes the hydrolysis of futalosine (FL) to dehypoxanthine futalosine (DHFL) and hypoxanthine, a step in the biosynthesis of menaquinone (MK, vitamin K2).</text>
</comment>
<protein>
    <recommendedName>
        <fullName evidence="1 2">Futalosine hydrolase</fullName>
        <shortName evidence="1">FL hydrolase</shortName>
        <ecNumber evidence="1 2">3.2.2.26</ecNumber>
    </recommendedName>
    <alternativeName>
        <fullName evidence="1">Futalosine nucleosidase</fullName>
    </alternativeName>
    <alternativeName>
        <fullName evidence="1">Menaquinone biosynthetic enzyme MqnB</fullName>
    </alternativeName>
</protein>
<proteinExistence type="inferred from homology"/>
<dbReference type="GO" id="GO:0009234">
    <property type="term" value="P:menaquinone biosynthetic process"/>
    <property type="evidence" value="ECO:0007669"/>
    <property type="project" value="UniProtKB-UniRule"/>
</dbReference>
<keyword evidence="4" id="KW-1185">Reference proteome</keyword>
<dbReference type="GO" id="GO:0009116">
    <property type="term" value="P:nucleoside metabolic process"/>
    <property type="evidence" value="ECO:0007669"/>
    <property type="project" value="InterPro"/>
</dbReference>
<dbReference type="SUPFAM" id="SSF53167">
    <property type="entry name" value="Purine and uridine phosphorylases"/>
    <property type="match status" value="1"/>
</dbReference>
<dbReference type="AlphaFoldDB" id="D7C1D4"/>
<dbReference type="eggNOG" id="COG0775">
    <property type="taxonomic scope" value="Bacteria"/>
</dbReference>
<dbReference type="Proteomes" id="UP000000377">
    <property type="component" value="Chromosome"/>
</dbReference>
<accession>D7C1D4</accession>
<keyword evidence="1" id="KW-0474">Menaquinone biosynthesis</keyword>
<dbReference type="NCBIfam" id="NF006087">
    <property type="entry name" value="PRK08236.1"/>
    <property type="match status" value="1"/>
</dbReference>
<dbReference type="PATRIC" id="fig|749414.3.peg.5081"/>
<reference evidence="3 4" key="1">
    <citation type="journal article" date="2010" name="J. Bacteriol.">
        <title>Genome sequence of the milbemycin-producing bacterium Streptomyces bingchenggensis.</title>
        <authorList>
            <person name="Wang X.J."/>
            <person name="Yan Y.J."/>
            <person name="Zhang B."/>
            <person name="An J."/>
            <person name="Wang J.J."/>
            <person name="Tian J."/>
            <person name="Jiang L."/>
            <person name="Chen Y.H."/>
            <person name="Huang S.X."/>
            <person name="Yin M."/>
            <person name="Zhang J."/>
            <person name="Gao A.L."/>
            <person name="Liu C.X."/>
            <person name="Zhu Z.X."/>
            <person name="Xiang W.S."/>
        </authorList>
    </citation>
    <scope>NUCLEOTIDE SEQUENCE [LARGE SCALE GENOMIC DNA]</scope>
    <source>
        <strain evidence="3 4">BCW-1</strain>
    </source>
</reference>
<comment type="pathway">
    <text evidence="1">Quinol/quinone metabolism; menaquinone biosynthesis.</text>
</comment>
<keyword evidence="1" id="KW-0378">Hydrolase</keyword>
<evidence type="ECO:0000256" key="1">
    <source>
        <dbReference type="HAMAP-Rule" id="MF_00991"/>
    </source>
</evidence>
<dbReference type="UniPathway" id="UPA00079"/>
<dbReference type="STRING" id="749414.SBI_04915"/>
<dbReference type="PANTHER" id="PTHR46832">
    <property type="entry name" value="5'-METHYLTHIOADENOSINE/S-ADENOSYLHOMOCYSTEINE NUCLEOSIDASE"/>
    <property type="match status" value="1"/>
</dbReference>
<evidence type="ECO:0000313" key="4">
    <source>
        <dbReference type="Proteomes" id="UP000000377"/>
    </source>
</evidence>
<gene>
    <name evidence="1" type="primary">mqnB</name>
    <name evidence="3" type="ordered locus">SBI_04915</name>
</gene>
<sequence length="267" mass="26070">MRVLVVTAVPAERDAVVRGVVSATETATEAGAGAEAAEAEVSVPGGRTLHRVVRSPLTVDALAAGVGPAAAAAATATALTAAELGQTPYGLVVSAGIGGGFAPAPLGSVVVGEAIVAADLGAETPDGFAAVTELGFGTVEHLPPPALVRAVAEATGAVRGAVLTVSTVTGSAERAAELRRRHPGAAAEAMEGFGVAEAAAAHSMPAAPGVPGAHGVPGVPVLELRAISNAVGPRDRAAWRIGEALDALAGAFRHLPSALATWKGPSR</sequence>
<evidence type="ECO:0000256" key="2">
    <source>
        <dbReference type="NCBIfam" id="TIGR03664"/>
    </source>
</evidence>
<dbReference type="NCBIfam" id="TIGR03664">
    <property type="entry name" value="fut_nucase"/>
    <property type="match status" value="1"/>
</dbReference>
<dbReference type="InterPro" id="IPR035994">
    <property type="entry name" value="Nucleoside_phosphorylase_sf"/>
</dbReference>
<dbReference type="InterPro" id="IPR019963">
    <property type="entry name" value="FL_hydrolase_MqnB"/>
</dbReference>
<evidence type="ECO:0000313" key="3">
    <source>
        <dbReference type="EMBL" id="ADI08035.1"/>
    </source>
</evidence>
<dbReference type="GO" id="GO:0008782">
    <property type="term" value="F:adenosylhomocysteine nucleosidase activity"/>
    <property type="evidence" value="ECO:0007669"/>
    <property type="project" value="TreeGrafter"/>
</dbReference>